<keyword evidence="5" id="KW-1185">Reference proteome</keyword>
<evidence type="ECO:0000313" key="4">
    <source>
        <dbReference type="EMBL" id="KAJ8299281.1"/>
    </source>
</evidence>
<evidence type="ECO:0000256" key="2">
    <source>
        <dbReference type="ARBA" id="ARBA00023242"/>
    </source>
</evidence>
<reference evidence="4 5" key="1">
    <citation type="submission" date="2022-12" db="EMBL/GenBank/DDBJ databases">
        <title>Chromosome-level genome of Tegillarca granosa.</title>
        <authorList>
            <person name="Kim J."/>
        </authorList>
    </citation>
    <scope>NUCLEOTIDE SEQUENCE [LARGE SCALE GENOMIC DNA]</scope>
    <source>
        <strain evidence="4">Teg-2019</strain>
        <tissue evidence="4">Adductor muscle</tissue>
    </source>
</reference>
<feature type="compositionally biased region" description="Polar residues" evidence="3">
    <location>
        <begin position="701"/>
        <end position="713"/>
    </location>
</feature>
<gene>
    <name evidence="4" type="ORF">KUTeg_023341</name>
</gene>
<feature type="compositionally biased region" description="Low complexity" evidence="3">
    <location>
        <begin position="679"/>
        <end position="691"/>
    </location>
</feature>
<evidence type="ECO:0008006" key="6">
    <source>
        <dbReference type="Google" id="ProtNLM"/>
    </source>
</evidence>
<proteinExistence type="predicted"/>
<evidence type="ECO:0000256" key="3">
    <source>
        <dbReference type="SAM" id="MobiDB-lite"/>
    </source>
</evidence>
<feature type="compositionally biased region" description="Polar residues" evidence="3">
    <location>
        <begin position="726"/>
        <end position="737"/>
    </location>
</feature>
<comment type="subcellular location">
    <subcellularLocation>
        <location evidence="1">Nucleus</location>
    </subcellularLocation>
</comment>
<dbReference type="PANTHER" id="PTHR15502:SF7">
    <property type="entry name" value="CALCINEURIN-BINDING PROTEIN CABIN-1"/>
    <property type="match status" value="1"/>
</dbReference>
<feature type="region of interest" description="Disordered" evidence="3">
    <location>
        <begin position="674"/>
        <end position="742"/>
    </location>
</feature>
<dbReference type="EMBL" id="JARBDR010000921">
    <property type="protein sequence ID" value="KAJ8299281.1"/>
    <property type="molecule type" value="Genomic_DNA"/>
</dbReference>
<organism evidence="4 5">
    <name type="scientific">Tegillarca granosa</name>
    <name type="common">Malaysian cockle</name>
    <name type="synonym">Anadara granosa</name>
    <dbReference type="NCBI Taxonomy" id="220873"/>
    <lineage>
        <taxon>Eukaryota</taxon>
        <taxon>Metazoa</taxon>
        <taxon>Spiralia</taxon>
        <taxon>Lophotrochozoa</taxon>
        <taxon>Mollusca</taxon>
        <taxon>Bivalvia</taxon>
        <taxon>Autobranchia</taxon>
        <taxon>Pteriomorphia</taxon>
        <taxon>Arcoida</taxon>
        <taxon>Arcoidea</taxon>
        <taxon>Arcidae</taxon>
        <taxon>Tegillarca</taxon>
    </lineage>
</organism>
<dbReference type="Proteomes" id="UP001217089">
    <property type="component" value="Unassembled WGS sequence"/>
</dbReference>
<protein>
    <recommendedName>
        <fullName evidence="6">Calcineurin-binding protein cabin-1</fullName>
    </recommendedName>
</protein>
<feature type="non-terminal residue" evidence="4">
    <location>
        <position position="1124"/>
    </location>
</feature>
<name>A0ABQ9E4D4_TEGGR</name>
<keyword evidence="2" id="KW-0539">Nucleus</keyword>
<comment type="caution">
    <text evidence="4">The sequence shown here is derived from an EMBL/GenBank/DDBJ whole genome shotgun (WGS) entry which is preliminary data.</text>
</comment>
<dbReference type="PANTHER" id="PTHR15502">
    <property type="entry name" value="CALCINEURIN-BINDING PROTEIN CABIN 1-RELATED"/>
    <property type="match status" value="1"/>
</dbReference>
<dbReference type="Gene3D" id="1.25.40.10">
    <property type="entry name" value="Tetratricopeptide repeat domain"/>
    <property type="match status" value="1"/>
</dbReference>
<dbReference type="InterPro" id="IPR033053">
    <property type="entry name" value="Hir3/CABIN1"/>
</dbReference>
<dbReference type="SUPFAM" id="SSF48452">
    <property type="entry name" value="TPR-like"/>
    <property type="match status" value="1"/>
</dbReference>
<evidence type="ECO:0000256" key="1">
    <source>
        <dbReference type="ARBA" id="ARBA00004123"/>
    </source>
</evidence>
<dbReference type="InterPro" id="IPR011990">
    <property type="entry name" value="TPR-like_helical_dom_sf"/>
</dbReference>
<feature type="compositionally biased region" description="Basic and acidic residues" evidence="3">
    <location>
        <begin position="1095"/>
        <end position="1124"/>
    </location>
</feature>
<sequence length="1124" mass="127245">MRARLHILQGEIEDALFSFQQTINYLNYGKENYSITDIQLYNCEMDSLIAPDIVKRQQESLQRYQSSEETQKLFDSGNYEKVVEFLLQTFTHQGKSKVVSLNTGVPERQAQLLLLQESLFKLADFKKALLWGEVSFNEAVQCYKRASTSVLKEEWSSTIAKLCADLIRVTDKDRSILKTLPSMNTMRFTQNLIYLIDTMMSVLEGAIEMPVGTVLPWILLYKLIKQEEDKLKAMLLSDASNTGSSDFDNSIPSSLMLLNIAHDYLGRLCWCTKSDGALLLFFVDVLLEEMSSSSSTFKEELEQAFEQCIFCLYGHPNKKGKARHLLDHNAPLVHLVWDKAVIVFEYFKPKTVPEFDGYKQDTISGEIAFLLKRIAHLVPEAEKPSHHIDAVLEYIEGNTNKPPSPNTDHVSQVVKELYYLLADYYFKNKEQAKAIKFYLCDICVNPDRLDSWAGMALARMSQLEQKLNAMELKLDVQLYKKSISALRCFKRAMEIDNSNTKLWIEYGSLAYQLHSHSSRQLKMKEWFPLSEELLQISTDTRQEMLQTAYNCYKKAWECDTDEHEDEWLKHYMMGKCLEKLHKKPEDYLHQYTMAAECLYEENATYPKKINYSYTSPHLAVEALEMFYRLHVAAVKQILKNNCSDQECWVFQKYIDETASSPFARCKEKRHEKQYEKESSLSSYSDDLSSSLPGFTKKPKSPFNSQDHTYSKQKSVGLMSDSEKSESQNFTRQSSEISSDVPKSKGVLELSAEPVSSDNCLSSDNSVIQVAKKPTVTSPPAKPFPFSMASILGETESAISGSKDSGSSEIVKQTSLGFEVHQDVNESCISDKMDTSHGEGEVVDSVDKKLEFSVSDKDGQIVVKSKISDLQSHSSENQPVSKENKLQVAEILSSPDAASETMETETSSVKQEVNNGEILKESTGKNTAENKSAVCQQAVEKMLQTEVKTESVTNIEKIMNESEIKKEEVKISEDVSMSDTKSDITDSIDIDTSKASECVSMETMACDNQSDEQISKTTVDSEMSDSIVAPINKDSDPLDSSKLKVTVGEDELSDHKLTRGIIDNVKINEKEEITTDTMENDELSNKSGVCGDDMEYNNKEEKKHENSDASKVKIEEDKTEKDSIM</sequence>
<evidence type="ECO:0000313" key="5">
    <source>
        <dbReference type="Proteomes" id="UP001217089"/>
    </source>
</evidence>
<accession>A0ABQ9E4D4</accession>
<feature type="region of interest" description="Disordered" evidence="3">
    <location>
        <begin position="1072"/>
        <end position="1124"/>
    </location>
</feature>